<feature type="domain" description="Acyl-CoA dehydrogenase/oxidase N-terminal" evidence="7">
    <location>
        <begin position="28"/>
        <end position="124"/>
    </location>
</feature>
<sequence>MHKNIQITQNKLALGYHLSVDPADMSLTEEQAALRDAVRSFLAERPDAPWGRFAAELGVAGLAVPEEYGGAGCGMAEVAVVCEELGRALTPYPYLPTVVLAAEALKAGGDPAAMARLLPGIADGSRTATVLLPGDADLTLTGGRLTGTARHALDAEVVLAFAGGELVEAVPSSRTPHTTLDPTRPLATLTFDAVPARPAGDGAAAARVRDLGITGLAAEQTGGAARCLETATAHAAGRHQFGRPIGSFQAVKHKLADMLLLVESARSAALAAARALPGDLPVAAAVAGSYCTEAYLAVAGENIQIHGGTGITWEHSAHRYFKRATADAQLFGPPHAHRARLASAAGL</sequence>
<comment type="cofactor">
    <cofactor evidence="1">
        <name>FAD</name>
        <dbReference type="ChEBI" id="CHEBI:57692"/>
    </cofactor>
</comment>
<evidence type="ECO:0000256" key="2">
    <source>
        <dbReference type="ARBA" id="ARBA00009347"/>
    </source>
</evidence>
<dbReference type="SUPFAM" id="SSF47203">
    <property type="entry name" value="Acyl-CoA dehydrogenase C-terminal domain-like"/>
    <property type="match status" value="1"/>
</dbReference>
<dbReference type="InterPro" id="IPR009075">
    <property type="entry name" value="AcylCo_DH/oxidase_C"/>
</dbReference>
<dbReference type="GO" id="GO:0003995">
    <property type="term" value="F:acyl-CoA dehydrogenase activity"/>
    <property type="evidence" value="ECO:0007669"/>
    <property type="project" value="TreeGrafter"/>
</dbReference>
<protein>
    <submittedName>
        <fullName evidence="8">Acyl-CoA dehydrogenase</fullName>
    </submittedName>
</protein>
<dbReference type="Gene3D" id="1.20.140.10">
    <property type="entry name" value="Butyryl-CoA Dehydrogenase, subunit A, domain 3"/>
    <property type="match status" value="1"/>
</dbReference>
<dbReference type="PANTHER" id="PTHR43884">
    <property type="entry name" value="ACYL-COA DEHYDROGENASE"/>
    <property type="match status" value="1"/>
</dbReference>
<comment type="caution">
    <text evidence="8">The sequence shown here is derived from an EMBL/GenBank/DDBJ whole genome shotgun (WGS) entry which is preliminary data.</text>
</comment>
<accession>A0A8J3RSU4</accession>
<comment type="similarity">
    <text evidence="2">Belongs to the acyl-CoA dehydrogenase family.</text>
</comment>
<evidence type="ECO:0000256" key="4">
    <source>
        <dbReference type="ARBA" id="ARBA00022827"/>
    </source>
</evidence>
<dbReference type="Pfam" id="PF00441">
    <property type="entry name" value="Acyl-CoA_dh_1"/>
    <property type="match status" value="1"/>
</dbReference>
<evidence type="ECO:0000256" key="3">
    <source>
        <dbReference type="ARBA" id="ARBA00022630"/>
    </source>
</evidence>
<keyword evidence="5" id="KW-0560">Oxidoreductase</keyword>
<keyword evidence="9" id="KW-1185">Reference proteome</keyword>
<evidence type="ECO:0000313" key="9">
    <source>
        <dbReference type="Proteomes" id="UP000655044"/>
    </source>
</evidence>
<dbReference type="PANTHER" id="PTHR43884:SF20">
    <property type="entry name" value="ACYL-COA DEHYDROGENASE FADE28"/>
    <property type="match status" value="1"/>
</dbReference>
<dbReference type="GO" id="GO:0050660">
    <property type="term" value="F:flavin adenine dinucleotide binding"/>
    <property type="evidence" value="ECO:0007669"/>
    <property type="project" value="InterPro"/>
</dbReference>
<dbReference type="InterPro" id="IPR037069">
    <property type="entry name" value="AcylCoA_DH/ox_N_sf"/>
</dbReference>
<feature type="domain" description="Acyl-CoA dehydrogenase/oxidase C-terminal" evidence="6">
    <location>
        <begin position="215"/>
        <end position="343"/>
    </location>
</feature>
<evidence type="ECO:0000259" key="7">
    <source>
        <dbReference type="Pfam" id="PF02771"/>
    </source>
</evidence>
<evidence type="ECO:0000256" key="1">
    <source>
        <dbReference type="ARBA" id="ARBA00001974"/>
    </source>
</evidence>
<reference evidence="8" key="1">
    <citation type="submission" date="2021-01" db="EMBL/GenBank/DDBJ databases">
        <title>Whole genome shotgun sequence of Planobispora rosea NBRC 15558.</title>
        <authorList>
            <person name="Komaki H."/>
            <person name="Tamura T."/>
        </authorList>
    </citation>
    <scope>NUCLEOTIDE SEQUENCE</scope>
    <source>
        <strain evidence="8">NBRC 15558</strain>
    </source>
</reference>
<dbReference type="SUPFAM" id="SSF56645">
    <property type="entry name" value="Acyl-CoA dehydrogenase NM domain-like"/>
    <property type="match status" value="1"/>
</dbReference>
<organism evidence="8 9">
    <name type="scientific">Planobispora rosea</name>
    <dbReference type="NCBI Taxonomy" id="35762"/>
    <lineage>
        <taxon>Bacteria</taxon>
        <taxon>Bacillati</taxon>
        <taxon>Actinomycetota</taxon>
        <taxon>Actinomycetes</taxon>
        <taxon>Streptosporangiales</taxon>
        <taxon>Streptosporangiaceae</taxon>
        <taxon>Planobispora</taxon>
    </lineage>
</organism>
<name>A0A8J3RSU4_PLARO</name>
<gene>
    <name evidence="8" type="primary">acd_1</name>
    <name evidence="8" type="ORF">Pro02_07690</name>
</gene>
<evidence type="ECO:0000313" key="8">
    <source>
        <dbReference type="EMBL" id="GIH82361.1"/>
    </source>
</evidence>
<keyword evidence="3" id="KW-0285">Flavoprotein</keyword>
<dbReference type="Proteomes" id="UP000655044">
    <property type="component" value="Unassembled WGS sequence"/>
</dbReference>
<proteinExistence type="inferred from homology"/>
<dbReference type="Pfam" id="PF02771">
    <property type="entry name" value="Acyl-CoA_dh_N"/>
    <property type="match status" value="1"/>
</dbReference>
<dbReference type="EMBL" id="BOOI01000006">
    <property type="protein sequence ID" value="GIH82361.1"/>
    <property type="molecule type" value="Genomic_DNA"/>
</dbReference>
<evidence type="ECO:0000256" key="5">
    <source>
        <dbReference type="ARBA" id="ARBA00023002"/>
    </source>
</evidence>
<dbReference type="InterPro" id="IPR036250">
    <property type="entry name" value="AcylCo_DH-like_C"/>
</dbReference>
<dbReference type="InterPro" id="IPR009100">
    <property type="entry name" value="AcylCoA_DH/oxidase_NM_dom_sf"/>
</dbReference>
<keyword evidence="4" id="KW-0274">FAD</keyword>
<dbReference type="InterPro" id="IPR013786">
    <property type="entry name" value="AcylCoA_DH/ox_N"/>
</dbReference>
<evidence type="ECO:0000259" key="6">
    <source>
        <dbReference type="Pfam" id="PF00441"/>
    </source>
</evidence>
<dbReference type="Gene3D" id="1.10.540.10">
    <property type="entry name" value="Acyl-CoA dehydrogenase/oxidase, N-terminal domain"/>
    <property type="match status" value="1"/>
</dbReference>
<dbReference type="AlphaFoldDB" id="A0A8J3RSU4"/>